<dbReference type="PANTHER" id="PTHR24252">
    <property type="entry name" value="ACROSIN-RELATED"/>
    <property type="match status" value="1"/>
</dbReference>
<dbReference type="InterPro" id="IPR001254">
    <property type="entry name" value="Trypsin_dom"/>
</dbReference>
<evidence type="ECO:0000256" key="4">
    <source>
        <dbReference type="ARBA" id="ARBA00023157"/>
    </source>
</evidence>
<evidence type="ECO:0000256" key="2">
    <source>
        <dbReference type="ARBA" id="ARBA00022801"/>
    </source>
</evidence>
<evidence type="ECO:0000259" key="11">
    <source>
        <dbReference type="PROSITE" id="PS50287"/>
    </source>
</evidence>
<dbReference type="Gene3D" id="3.10.250.10">
    <property type="entry name" value="SRCR-like domain"/>
    <property type="match status" value="1"/>
</dbReference>
<dbReference type="InterPro" id="IPR036055">
    <property type="entry name" value="LDL_receptor-like_sf"/>
</dbReference>
<dbReference type="PRINTS" id="PR00722">
    <property type="entry name" value="CHYMOTRYPSIN"/>
</dbReference>
<dbReference type="SMART" id="SM00020">
    <property type="entry name" value="Tryp_SPc"/>
    <property type="match status" value="1"/>
</dbReference>
<dbReference type="Pfam" id="PF15494">
    <property type="entry name" value="SRCR_2"/>
    <property type="match status" value="1"/>
</dbReference>
<evidence type="ECO:0000256" key="7">
    <source>
        <dbReference type="PROSITE-ProRule" id="PRU00196"/>
    </source>
</evidence>
<dbReference type="CDD" id="cd00112">
    <property type="entry name" value="LDLa"/>
    <property type="match status" value="1"/>
</dbReference>
<reference evidence="12" key="2">
    <citation type="submission" date="2025-09" db="UniProtKB">
        <authorList>
            <consortium name="Ensembl"/>
        </authorList>
    </citation>
    <scope>IDENTIFICATION</scope>
</reference>
<dbReference type="SUPFAM" id="SSF56487">
    <property type="entry name" value="SRCR-like"/>
    <property type="match status" value="1"/>
</dbReference>
<accession>A0A3B3UFN4</accession>
<keyword evidence="1 8" id="KW-0645">Protease</keyword>
<dbReference type="FunFam" id="2.40.10.10:FF:000003">
    <property type="entry name" value="Transmembrane serine protease 3"/>
    <property type="match status" value="1"/>
</dbReference>
<dbReference type="Ensembl" id="ENSPLAT00000019793.1">
    <property type="protein sequence ID" value="ENSPLAP00000012175.1"/>
    <property type="gene ID" value="ENSPLAG00000015424.1"/>
</dbReference>
<dbReference type="SMART" id="SM00192">
    <property type="entry name" value="LDLa"/>
    <property type="match status" value="1"/>
</dbReference>
<keyword evidence="3 8" id="KW-0720">Serine protease</keyword>
<dbReference type="PROSITE" id="PS00134">
    <property type="entry name" value="TRYPSIN_HIS"/>
    <property type="match status" value="1"/>
</dbReference>
<evidence type="ECO:0000256" key="9">
    <source>
        <dbReference type="SAM" id="Phobius"/>
    </source>
</evidence>
<dbReference type="PROSITE" id="PS00135">
    <property type="entry name" value="TRYPSIN_SER"/>
    <property type="match status" value="1"/>
</dbReference>
<dbReference type="GO" id="GO:0004252">
    <property type="term" value="F:serine-type endopeptidase activity"/>
    <property type="evidence" value="ECO:0007669"/>
    <property type="project" value="InterPro"/>
</dbReference>
<dbReference type="PROSITE" id="PS50240">
    <property type="entry name" value="TRYPSIN_DOM"/>
    <property type="match status" value="1"/>
</dbReference>
<evidence type="ECO:0000259" key="10">
    <source>
        <dbReference type="PROSITE" id="PS50240"/>
    </source>
</evidence>
<dbReference type="GO" id="GO:0016020">
    <property type="term" value="C:membrane"/>
    <property type="evidence" value="ECO:0007669"/>
    <property type="project" value="InterPro"/>
</dbReference>
<keyword evidence="13" id="KW-1185">Reference proteome</keyword>
<evidence type="ECO:0000256" key="3">
    <source>
        <dbReference type="ARBA" id="ARBA00022825"/>
    </source>
</evidence>
<dbReference type="Proteomes" id="UP000261500">
    <property type="component" value="Unplaced"/>
</dbReference>
<feature type="domain" description="Peptidase S1" evidence="10">
    <location>
        <begin position="184"/>
        <end position="415"/>
    </location>
</feature>
<organism evidence="12 13">
    <name type="scientific">Poecilia latipinna</name>
    <name type="common">sailfin molly</name>
    <dbReference type="NCBI Taxonomy" id="48699"/>
    <lineage>
        <taxon>Eukaryota</taxon>
        <taxon>Metazoa</taxon>
        <taxon>Chordata</taxon>
        <taxon>Craniata</taxon>
        <taxon>Vertebrata</taxon>
        <taxon>Euteleostomi</taxon>
        <taxon>Actinopterygii</taxon>
        <taxon>Neopterygii</taxon>
        <taxon>Teleostei</taxon>
        <taxon>Neoteleostei</taxon>
        <taxon>Acanthomorphata</taxon>
        <taxon>Ovalentaria</taxon>
        <taxon>Atherinomorphae</taxon>
        <taxon>Cyprinodontiformes</taxon>
        <taxon>Poeciliidae</taxon>
        <taxon>Poeciliinae</taxon>
        <taxon>Poecilia</taxon>
    </lineage>
</organism>
<dbReference type="RefSeq" id="XP_014894707.1">
    <property type="nucleotide sequence ID" value="XM_015039221.1"/>
</dbReference>
<dbReference type="OrthoDB" id="546450at2759"/>
<dbReference type="Gene3D" id="2.40.10.10">
    <property type="entry name" value="Trypsin-like serine proteases"/>
    <property type="match status" value="1"/>
</dbReference>
<dbReference type="InterPro" id="IPR036772">
    <property type="entry name" value="SRCR-like_dom_sf"/>
</dbReference>
<feature type="domain" description="SRCR" evidence="11">
    <location>
        <begin position="84"/>
        <end position="119"/>
    </location>
</feature>
<name>A0A3B3UFN4_9TELE</name>
<dbReference type="InterPro" id="IPR002172">
    <property type="entry name" value="LDrepeatLR_classA_rpt"/>
</dbReference>
<feature type="disulfide bond" evidence="6">
    <location>
        <begin position="63"/>
        <end position="78"/>
    </location>
</feature>
<dbReference type="PROSITE" id="PS50068">
    <property type="entry name" value="LDLRA_2"/>
    <property type="match status" value="1"/>
</dbReference>
<proteinExistence type="predicted"/>
<evidence type="ECO:0000313" key="13">
    <source>
        <dbReference type="Proteomes" id="UP000261500"/>
    </source>
</evidence>
<dbReference type="STRING" id="48699.ENSPLAP00000012175"/>
<dbReference type="SUPFAM" id="SSF50494">
    <property type="entry name" value="Trypsin-like serine proteases"/>
    <property type="match status" value="1"/>
</dbReference>
<dbReference type="InterPro" id="IPR033116">
    <property type="entry name" value="TRYPSIN_SER"/>
</dbReference>
<keyword evidence="4 6" id="KW-1015">Disulfide bond</keyword>
<keyword evidence="9" id="KW-1133">Transmembrane helix</keyword>
<dbReference type="CDD" id="cd00190">
    <property type="entry name" value="Tryp_SPc"/>
    <property type="match status" value="1"/>
</dbReference>
<protein>
    <submittedName>
        <fullName evidence="12">Transmembrane serine protease 2</fullName>
    </submittedName>
</protein>
<dbReference type="SUPFAM" id="SSF57424">
    <property type="entry name" value="LDL receptor-like module"/>
    <property type="match status" value="1"/>
</dbReference>
<dbReference type="KEGG" id="plai:106951586"/>
<feature type="transmembrane region" description="Helical" evidence="9">
    <location>
        <begin position="20"/>
        <end position="40"/>
    </location>
</feature>
<keyword evidence="9" id="KW-0472">Membrane</keyword>
<evidence type="ECO:0000256" key="5">
    <source>
        <dbReference type="ARBA" id="ARBA00023180"/>
    </source>
</evidence>
<dbReference type="InterPro" id="IPR001190">
    <property type="entry name" value="SRCR"/>
</dbReference>
<dbReference type="PROSITE" id="PS50287">
    <property type="entry name" value="SRCR_2"/>
    <property type="match status" value="1"/>
</dbReference>
<reference evidence="12" key="1">
    <citation type="submission" date="2025-08" db="UniProtKB">
        <authorList>
            <consortium name="Ensembl"/>
        </authorList>
    </citation>
    <scope>IDENTIFICATION</scope>
</reference>
<dbReference type="GO" id="GO:0006508">
    <property type="term" value="P:proteolysis"/>
    <property type="evidence" value="ECO:0007669"/>
    <property type="project" value="UniProtKB-KW"/>
</dbReference>
<evidence type="ECO:0000313" key="12">
    <source>
        <dbReference type="Ensembl" id="ENSPLAP00000012175.1"/>
    </source>
</evidence>
<dbReference type="InterPro" id="IPR018114">
    <property type="entry name" value="TRYPSIN_HIS"/>
</dbReference>
<dbReference type="InterPro" id="IPR009003">
    <property type="entry name" value="Peptidase_S1_PA"/>
</dbReference>
<dbReference type="Gene3D" id="4.10.400.10">
    <property type="entry name" value="Low-density Lipoprotein Receptor"/>
    <property type="match status" value="1"/>
</dbReference>
<dbReference type="GeneTree" id="ENSGT00940000155207"/>
<evidence type="ECO:0000256" key="8">
    <source>
        <dbReference type="RuleBase" id="RU363034"/>
    </source>
</evidence>
<dbReference type="PANTHER" id="PTHR24252:SF27">
    <property type="entry name" value="TRANSMEMBRANE PROTEASE SERINE 3-LIKE"/>
    <property type="match status" value="1"/>
</dbReference>
<evidence type="ECO:0000256" key="6">
    <source>
        <dbReference type="PROSITE-ProRule" id="PRU00124"/>
    </source>
</evidence>
<dbReference type="Pfam" id="PF00089">
    <property type="entry name" value="Trypsin"/>
    <property type="match status" value="1"/>
</dbReference>
<dbReference type="InterPro" id="IPR043504">
    <property type="entry name" value="Peptidase_S1_PA_chymotrypsin"/>
</dbReference>
<feature type="disulfide bond" evidence="6">
    <location>
        <begin position="44"/>
        <end position="56"/>
    </location>
</feature>
<dbReference type="AlphaFoldDB" id="A0A3B3UFN4"/>
<dbReference type="InterPro" id="IPR001314">
    <property type="entry name" value="Peptidase_S1A"/>
</dbReference>
<evidence type="ECO:0000256" key="1">
    <source>
        <dbReference type="ARBA" id="ARBA00022670"/>
    </source>
</evidence>
<dbReference type="CTD" id="7113"/>
<keyword evidence="9" id="KW-0812">Transmembrane</keyword>
<sequence length="422" mass="47250">MGRLRRLAAKKLRPWKRTIYITLSVVTTLIVVIVLLWYFLYYKCPFGKSCGPGGKCLKTTQWCDGVQHCLNGADESQCFRLQGIDFMLQSYSSKDKLWLPVCAEKWNDNYGTTVCVQMGYDRNFYGGSTEVSFRTSAPEGYLKLISGSTYKSPIQSQLKRSSQCSVKAVKLQCIECGKSLSGRIVGGTEAVNGAWPWQVSLQIYSQHVCGGAIISPSWILSAAHCFKPFSDPKIWAATYGDVYLPDLQPRRSVKRIICHQDFDTKTNAYDIALVKLNRPIIFTQRTVRPVCLPNAGLQVNSSSEAWITGWGQLYPSGPSPDILHQAQVTVYSKDICNNRFVLHGKVTKTMFCAGKLQGGVDSCQGDSGGPLVVKTGNVWWLIGITSWGYGCGLRTKPGMYTNVSFFREWIHKQMQDEWQTEL</sequence>
<keyword evidence="2 8" id="KW-0378">Hydrolase</keyword>
<comment type="caution">
    <text evidence="7">Lacks conserved residue(s) required for the propagation of feature annotation.</text>
</comment>
<keyword evidence="5" id="KW-0325">Glycoprotein</keyword>
<dbReference type="GeneID" id="106951586"/>